<evidence type="ECO:0000256" key="6">
    <source>
        <dbReference type="ARBA" id="ARBA00022842"/>
    </source>
</evidence>
<dbReference type="Proteomes" id="UP000225706">
    <property type="component" value="Unassembled WGS sequence"/>
</dbReference>
<dbReference type="InterPro" id="IPR012337">
    <property type="entry name" value="RNaseH-like_sf"/>
</dbReference>
<keyword evidence="2" id="KW-0548">Nucleotidyltransferase</keyword>
<dbReference type="InterPro" id="IPR041577">
    <property type="entry name" value="RT_RNaseH_2"/>
</dbReference>
<comment type="caution">
    <text evidence="12">The sequence shown here is derived from an EMBL/GenBank/DDBJ whole genome shotgun (WGS) entry which is preliminary data.</text>
</comment>
<dbReference type="GO" id="GO:0003723">
    <property type="term" value="F:RNA binding"/>
    <property type="evidence" value="ECO:0007669"/>
    <property type="project" value="UniProtKB-KW"/>
</dbReference>
<dbReference type="STRING" id="50429.A0A2B4R540"/>
<keyword evidence="8" id="KW-0229">DNA integration</keyword>
<dbReference type="AlphaFoldDB" id="A0A2B4R540"/>
<evidence type="ECO:0000313" key="12">
    <source>
        <dbReference type="EMBL" id="PFX11933.1"/>
    </source>
</evidence>
<keyword evidence="3" id="KW-0540">Nuclease</keyword>
<keyword evidence="6" id="KW-0460">Magnesium</keyword>
<evidence type="ECO:0000256" key="8">
    <source>
        <dbReference type="ARBA" id="ARBA00022908"/>
    </source>
</evidence>
<evidence type="ECO:0000259" key="10">
    <source>
        <dbReference type="PROSITE" id="PS50878"/>
    </source>
</evidence>
<proteinExistence type="predicted"/>
<dbReference type="FunFam" id="3.10.20.370:FF:000001">
    <property type="entry name" value="Retrovirus-related Pol polyprotein from transposon 17.6-like protein"/>
    <property type="match status" value="1"/>
</dbReference>
<dbReference type="Pfam" id="PF00078">
    <property type="entry name" value="RVT_1"/>
    <property type="match status" value="1"/>
</dbReference>
<sequence length="800" mass="90183">MDVSILRWRRRKAKEDSVLTMAVQTECMMQMVIEQALTFSVFLVDKKIRRVWENRMSRTSGKDGHTNCEASTARVTGNVINSLLDLAIFAVQKAFNVLSATNKQLTEKVKILTKKKADGPVFSVDVIKSDEKSCGKIGHFAHVCRSKPRTVASVETGQTSDEEYEYVYTVDHQENKKPPICQLQINGKSVNMMIDSGASVNLLDETTFQRINSHGCESLQPVHTKIYSYGSKVPLPTLGILTATVKSSNASTSAQLIVVKGENGNLLSYDTEKKLGLIAVSINTATVTERNKDDPESLKEEFKSLFGGIGKVPNKQVKLHIDPDATPRQQPHRRIPFHVRDDVEKELERLEKLDIIEKVEGPTPWISPIVVVPKKSGEVRICVDMREANQAIKREKHLMPTIDDLIADLNGATLFSTLDLSSGYHQLEISPESRHVTTFRTHAGLRRYKRLPFGVSAASEIFQETIRELLTGLPGCKNISDDIIVFGKDQEEHSKNLRGVLQRLKENNLRLNKYKCAFSKTEIKFYGHIFSSVGVRPDPKKVKAIHEAQPPQNHGELKSFLGMAQCVSRFIPDYATITTPLRLLTRQDTPWKWEQEEQKALDKLKEALIGDQVMSYFDPRKKTEIIVDASPTGLGGLLVQEGKILGYASRALSDVESRYSQTEREMLAVVWGVEHFHLYVYGAQFSVITDHKPLIGIFKNHKQTSPRMERQGIPDVLKSDNGPPFNGHEFKNFSDYLGFKHRRITPYWPRANGEAERLVQTLQKSIRIAHLEGKKLEARVVQVLTTISCNTSLHHQCVSK</sequence>
<evidence type="ECO:0000256" key="4">
    <source>
        <dbReference type="ARBA" id="ARBA00022759"/>
    </source>
</evidence>
<dbReference type="InterPro" id="IPR021109">
    <property type="entry name" value="Peptidase_aspartic_dom_sf"/>
</dbReference>
<dbReference type="Gene3D" id="2.40.70.10">
    <property type="entry name" value="Acid Proteases"/>
    <property type="match status" value="1"/>
</dbReference>
<dbReference type="Gene3D" id="3.30.420.10">
    <property type="entry name" value="Ribonuclease H-like superfamily/Ribonuclease H"/>
    <property type="match status" value="1"/>
</dbReference>
<keyword evidence="9" id="KW-0695">RNA-directed DNA polymerase</keyword>
<feature type="domain" description="Integrase catalytic" evidence="11">
    <location>
        <begin position="627"/>
        <end position="800"/>
    </location>
</feature>
<evidence type="ECO:0000256" key="2">
    <source>
        <dbReference type="ARBA" id="ARBA00022695"/>
    </source>
</evidence>
<dbReference type="InterPro" id="IPR036397">
    <property type="entry name" value="RNaseH_sf"/>
</dbReference>
<accession>A0A2B4R540</accession>
<keyword evidence="4" id="KW-0255">Endonuclease</keyword>
<evidence type="ECO:0000256" key="5">
    <source>
        <dbReference type="ARBA" id="ARBA00022801"/>
    </source>
</evidence>
<keyword evidence="7" id="KW-0694">RNA-binding</keyword>
<dbReference type="Gene3D" id="3.30.70.270">
    <property type="match status" value="2"/>
</dbReference>
<keyword evidence="1" id="KW-0808">Transferase</keyword>
<reference evidence="13" key="1">
    <citation type="journal article" date="2017" name="bioRxiv">
        <title>Comparative analysis of the genomes of Stylophora pistillata and Acropora digitifera provides evidence for extensive differences between species of corals.</title>
        <authorList>
            <person name="Voolstra C.R."/>
            <person name="Li Y."/>
            <person name="Liew Y.J."/>
            <person name="Baumgarten S."/>
            <person name="Zoccola D."/>
            <person name="Flot J.-F."/>
            <person name="Tambutte S."/>
            <person name="Allemand D."/>
            <person name="Aranda M."/>
        </authorList>
    </citation>
    <scope>NUCLEOTIDE SEQUENCE [LARGE SCALE GENOMIC DNA]</scope>
</reference>
<dbReference type="SUPFAM" id="SSF53098">
    <property type="entry name" value="Ribonuclease H-like"/>
    <property type="match status" value="1"/>
</dbReference>
<evidence type="ECO:0000256" key="9">
    <source>
        <dbReference type="ARBA" id="ARBA00022918"/>
    </source>
</evidence>
<dbReference type="FunFam" id="3.30.70.270:FF:000026">
    <property type="entry name" value="Transposon Ty3-G Gag-Pol polyprotein"/>
    <property type="match status" value="1"/>
</dbReference>
<dbReference type="GO" id="GO:0015074">
    <property type="term" value="P:DNA integration"/>
    <property type="evidence" value="ECO:0007669"/>
    <property type="project" value="UniProtKB-KW"/>
</dbReference>
<dbReference type="InterPro" id="IPR001584">
    <property type="entry name" value="Integrase_cat-core"/>
</dbReference>
<dbReference type="OrthoDB" id="5986514at2759"/>
<dbReference type="EMBL" id="LSMT01001730">
    <property type="protein sequence ID" value="PFX11933.1"/>
    <property type="molecule type" value="Genomic_DNA"/>
</dbReference>
<dbReference type="FunFam" id="3.10.10.10:FF:000003">
    <property type="entry name" value="Retrovirus-related Pol polyprotein from transposon 297-like Protein"/>
    <property type="match status" value="1"/>
</dbReference>
<dbReference type="InterPro" id="IPR043502">
    <property type="entry name" value="DNA/RNA_pol_sf"/>
</dbReference>
<protein>
    <submittedName>
        <fullName evidence="12">Retrovirus-related Pol polyprotein</fullName>
    </submittedName>
</protein>
<dbReference type="InterPro" id="IPR043128">
    <property type="entry name" value="Rev_trsase/Diguanyl_cyclase"/>
</dbReference>
<dbReference type="CDD" id="cd09274">
    <property type="entry name" value="RNase_HI_RT_Ty3"/>
    <property type="match status" value="1"/>
</dbReference>
<dbReference type="GO" id="GO:0003964">
    <property type="term" value="F:RNA-directed DNA polymerase activity"/>
    <property type="evidence" value="ECO:0007669"/>
    <property type="project" value="UniProtKB-KW"/>
</dbReference>
<gene>
    <name evidence="12" type="primary">POL</name>
    <name evidence="12" type="ORF">AWC38_SpisGene24187</name>
</gene>
<dbReference type="PROSITE" id="PS50994">
    <property type="entry name" value="INTEGRASE"/>
    <property type="match status" value="1"/>
</dbReference>
<dbReference type="InterPro" id="IPR001969">
    <property type="entry name" value="Aspartic_peptidase_AS"/>
</dbReference>
<evidence type="ECO:0000256" key="1">
    <source>
        <dbReference type="ARBA" id="ARBA00022679"/>
    </source>
</evidence>
<dbReference type="InterPro" id="IPR000477">
    <property type="entry name" value="RT_dom"/>
</dbReference>
<dbReference type="GO" id="GO:0004519">
    <property type="term" value="F:endonuclease activity"/>
    <property type="evidence" value="ECO:0007669"/>
    <property type="project" value="UniProtKB-KW"/>
</dbReference>
<dbReference type="PROSITE" id="PS00141">
    <property type="entry name" value="ASP_PROTEASE"/>
    <property type="match status" value="1"/>
</dbReference>
<feature type="domain" description="Reverse transcriptase" evidence="10">
    <location>
        <begin position="353"/>
        <end position="530"/>
    </location>
</feature>
<evidence type="ECO:0000256" key="3">
    <source>
        <dbReference type="ARBA" id="ARBA00022722"/>
    </source>
</evidence>
<dbReference type="CDD" id="cd01647">
    <property type="entry name" value="RT_LTR"/>
    <property type="match status" value="1"/>
</dbReference>
<evidence type="ECO:0000259" key="11">
    <source>
        <dbReference type="PROSITE" id="PS50994"/>
    </source>
</evidence>
<evidence type="ECO:0000313" key="13">
    <source>
        <dbReference type="Proteomes" id="UP000225706"/>
    </source>
</evidence>
<dbReference type="SUPFAM" id="SSF50630">
    <property type="entry name" value="Acid proteases"/>
    <property type="match status" value="1"/>
</dbReference>
<evidence type="ECO:0000256" key="7">
    <source>
        <dbReference type="ARBA" id="ARBA00022884"/>
    </source>
</evidence>
<organism evidence="12 13">
    <name type="scientific">Stylophora pistillata</name>
    <name type="common">Smooth cauliflower coral</name>
    <dbReference type="NCBI Taxonomy" id="50429"/>
    <lineage>
        <taxon>Eukaryota</taxon>
        <taxon>Metazoa</taxon>
        <taxon>Cnidaria</taxon>
        <taxon>Anthozoa</taxon>
        <taxon>Hexacorallia</taxon>
        <taxon>Scleractinia</taxon>
        <taxon>Astrocoeniina</taxon>
        <taxon>Pocilloporidae</taxon>
        <taxon>Stylophora</taxon>
    </lineage>
</organism>
<dbReference type="InterPro" id="IPR050951">
    <property type="entry name" value="Retrovirus_Pol_polyprotein"/>
</dbReference>
<dbReference type="GO" id="GO:0006508">
    <property type="term" value="P:proteolysis"/>
    <property type="evidence" value="ECO:0007669"/>
    <property type="project" value="InterPro"/>
</dbReference>
<keyword evidence="5" id="KW-0378">Hydrolase</keyword>
<name>A0A2B4R540_STYPI</name>
<dbReference type="GO" id="GO:0004190">
    <property type="term" value="F:aspartic-type endopeptidase activity"/>
    <property type="evidence" value="ECO:0007669"/>
    <property type="project" value="InterPro"/>
</dbReference>
<dbReference type="SUPFAM" id="SSF56672">
    <property type="entry name" value="DNA/RNA polymerases"/>
    <property type="match status" value="1"/>
</dbReference>
<keyword evidence="13" id="KW-1185">Reference proteome</keyword>
<dbReference type="PANTHER" id="PTHR37984">
    <property type="entry name" value="PROTEIN CBG26694"/>
    <property type="match status" value="1"/>
</dbReference>
<dbReference type="Gene3D" id="3.10.10.10">
    <property type="entry name" value="HIV Type 1 Reverse Transcriptase, subunit A, domain 1"/>
    <property type="match status" value="1"/>
</dbReference>
<dbReference type="PANTHER" id="PTHR37984:SF11">
    <property type="entry name" value="INTEGRASE CATALYTIC DOMAIN-CONTAINING PROTEIN"/>
    <property type="match status" value="1"/>
</dbReference>
<dbReference type="Pfam" id="PF17919">
    <property type="entry name" value="RT_RNaseH_2"/>
    <property type="match status" value="1"/>
</dbReference>
<dbReference type="PROSITE" id="PS50878">
    <property type="entry name" value="RT_POL"/>
    <property type="match status" value="1"/>
</dbReference>